<evidence type="ECO:0000256" key="7">
    <source>
        <dbReference type="ARBA" id="ARBA00023237"/>
    </source>
</evidence>
<name>A0A5Q0QDA5_9SPHI</name>
<dbReference type="Proteomes" id="UP000326921">
    <property type="component" value="Chromosome"/>
</dbReference>
<evidence type="ECO:0000256" key="3">
    <source>
        <dbReference type="ARBA" id="ARBA00022448"/>
    </source>
</evidence>
<gene>
    <name evidence="8" type="ORF">GFH32_16460</name>
</gene>
<evidence type="ECO:0000256" key="5">
    <source>
        <dbReference type="ARBA" id="ARBA00022692"/>
    </source>
</evidence>
<organism evidence="8 9">
    <name type="scientific">Sphingobacterium zhuxiongii</name>
    <dbReference type="NCBI Taxonomy" id="2662364"/>
    <lineage>
        <taxon>Bacteria</taxon>
        <taxon>Pseudomonadati</taxon>
        <taxon>Bacteroidota</taxon>
        <taxon>Sphingobacteriia</taxon>
        <taxon>Sphingobacteriales</taxon>
        <taxon>Sphingobacteriaceae</taxon>
        <taxon>Sphingobacterium</taxon>
    </lineage>
</organism>
<keyword evidence="9" id="KW-1185">Reference proteome</keyword>
<dbReference type="InterPro" id="IPR003423">
    <property type="entry name" value="OMP_efflux"/>
</dbReference>
<dbReference type="GO" id="GO:0015288">
    <property type="term" value="F:porin activity"/>
    <property type="evidence" value="ECO:0007669"/>
    <property type="project" value="TreeGrafter"/>
</dbReference>
<accession>A0A5Q0QDA5</accession>
<evidence type="ECO:0000313" key="8">
    <source>
        <dbReference type="EMBL" id="QGA27815.1"/>
    </source>
</evidence>
<keyword evidence="3" id="KW-0813">Transport</keyword>
<evidence type="ECO:0008006" key="10">
    <source>
        <dbReference type="Google" id="ProtNLM"/>
    </source>
</evidence>
<dbReference type="GO" id="GO:1990281">
    <property type="term" value="C:efflux pump complex"/>
    <property type="evidence" value="ECO:0007669"/>
    <property type="project" value="TreeGrafter"/>
</dbReference>
<comment type="subcellular location">
    <subcellularLocation>
        <location evidence="1">Cell outer membrane</location>
    </subcellularLocation>
</comment>
<keyword evidence="7" id="KW-0998">Cell outer membrane</keyword>
<keyword evidence="5" id="KW-0812">Transmembrane</keyword>
<dbReference type="Pfam" id="PF02321">
    <property type="entry name" value="OEP"/>
    <property type="match status" value="1"/>
</dbReference>
<comment type="similarity">
    <text evidence="2">Belongs to the outer membrane factor (OMF) (TC 1.B.17) family.</text>
</comment>
<dbReference type="SUPFAM" id="SSF56954">
    <property type="entry name" value="Outer membrane efflux proteins (OEP)"/>
    <property type="match status" value="1"/>
</dbReference>
<evidence type="ECO:0000256" key="1">
    <source>
        <dbReference type="ARBA" id="ARBA00004442"/>
    </source>
</evidence>
<reference evidence="8 9" key="1">
    <citation type="submission" date="2019-10" db="EMBL/GenBank/DDBJ databases">
        <authorList>
            <person name="Dong K."/>
        </authorList>
    </citation>
    <scope>NUCLEOTIDE SEQUENCE [LARGE SCALE GENOMIC DNA]</scope>
    <source>
        <strain evidence="9">dk4302</strain>
    </source>
</reference>
<keyword evidence="4" id="KW-1134">Transmembrane beta strand</keyword>
<evidence type="ECO:0000313" key="9">
    <source>
        <dbReference type="Proteomes" id="UP000326921"/>
    </source>
</evidence>
<sequence>MRKILFYMCCLMPVLGYTQSLSVEQLWAEMTKGNAYQQKQIEKSIKNEDLQELRSNRIPVFYLDANLQRNLIIPTTPVPAIAFDPTAADGAIIPLKFATKWSSKVGVQMEWDLFDPKRGIQEQQKRLDIDRASINLEKQVQEWKIDATLAYAAVVLATEQYALAVEDSISYQKILTIVKKRYDEGREGGTEYVQAQQELERRRINLYEAWSVLVDSDLELRRFVNLDSTKVLSSNMNDIGSFAHALRVNNYELETLQLDQQMNELQQRELKKGLLPTVKVNAYLGEQFYSNEFRLDRGADWFGNSFINLALRIPLSTYLSIQPSLRKSALKQQLTELQLVEEQYDDQIRGRQKAVKIEAAVKKLASYQAIEKLSIENKSIKEKEFEAGRILLVELLQSHAAFQQAKRERWQASYDLLKISLKTE</sequence>
<proteinExistence type="inferred from homology"/>
<dbReference type="EMBL" id="CP045652">
    <property type="protein sequence ID" value="QGA27815.1"/>
    <property type="molecule type" value="Genomic_DNA"/>
</dbReference>
<protein>
    <recommendedName>
        <fullName evidence="10">TolC family protein</fullName>
    </recommendedName>
</protein>
<evidence type="ECO:0000256" key="6">
    <source>
        <dbReference type="ARBA" id="ARBA00023136"/>
    </source>
</evidence>
<evidence type="ECO:0000256" key="2">
    <source>
        <dbReference type="ARBA" id="ARBA00007613"/>
    </source>
</evidence>
<dbReference type="InterPro" id="IPR051906">
    <property type="entry name" value="TolC-like"/>
</dbReference>
<dbReference type="GO" id="GO:0009279">
    <property type="term" value="C:cell outer membrane"/>
    <property type="evidence" value="ECO:0007669"/>
    <property type="project" value="UniProtKB-SubCell"/>
</dbReference>
<dbReference type="KEGG" id="sphe:GFH32_16460"/>
<dbReference type="RefSeq" id="WP_153512642.1">
    <property type="nucleotide sequence ID" value="NZ_CP045652.1"/>
</dbReference>
<dbReference type="PANTHER" id="PTHR30026">
    <property type="entry name" value="OUTER MEMBRANE PROTEIN TOLC"/>
    <property type="match status" value="1"/>
</dbReference>
<dbReference type="AlphaFoldDB" id="A0A5Q0QDA5"/>
<dbReference type="Gene3D" id="1.20.1600.10">
    <property type="entry name" value="Outer membrane efflux proteins (OEP)"/>
    <property type="match status" value="1"/>
</dbReference>
<dbReference type="PANTHER" id="PTHR30026:SF20">
    <property type="entry name" value="OUTER MEMBRANE PROTEIN TOLC"/>
    <property type="match status" value="1"/>
</dbReference>
<keyword evidence="6" id="KW-0472">Membrane</keyword>
<dbReference type="GO" id="GO:0015562">
    <property type="term" value="F:efflux transmembrane transporter activity"/>
    <property type="evidence" value="ECO:0007669"/>
    <property type="project" value="InterPro"/>
</dbReference>
<evidence type="ECO:0000256" key="4">
    <source>
        <dbReference type="ARBA" id="ARBA00022452"/>
    </source>
</evidence>